<evidence type="ECO:0000313" key="2">
    <source>
        <dbReference type="Proteomes" id="UP000662973"/>
    </source>
</evidence>
<name>A0A897N8V3_9EURY</name>
<dbReference type="KEGG" id="hds:HSR122_1311"/>
<organism evidence="1 2">
    <name type="scientific">Halapricum desulfuricans</name>
    <dbReference type="NCBI Taxonomy" id="2841257"/>
    <lineage>
        <taxon>Archaea</taxon>
        <taxon>Methanobacteriati</taxon>
        <taxon>Methanobacteriota</taxon>
        <taxon>Stenosarchaea group</taxon>
        <taxon>Halobacteria</taxon>
        <taxon>Halobacteriales</taxon>
        <taxon>Haloarculaceae</taxon>
        <taxon>Halapricum</taxon>
    </lineage>
</organism>
<protein>
    <submittedName>
        <fullName evidence="1">Uncharacterized protein</fullName>
    </submittedName>
</protein>
<proteinExistence type="predicted"/>
<accession>A0A897N8V3</accession>
<sequence length="47" mass="4792">MIVVSPDGDATRGFLVLLETTIVGPDDIELDGDGVLATRGYLGAAST</sequence>
<dbReference type="Proteomes" id="UP000662973">
    <property type="component" value="Chromosome"/>
</dbReference>
<dbReference type="EMBL" id="CP064788">
    <property type="protein sequence ID" value="QSG08708.1"/>
    <property type="molecule type" value="Genomic_DNA"/>
</dbReference>
<dbReference type="AlphaFoldDB" id="A0A897N8V3"/>
<evidence type="ECO:0000313" key="1">
    <source>
        <dbReference type="EMBL" id="QSG08708.1"/>
    </source>
</evidence>
<keyword evidence="2" id="KW-1185">Reference proteome</keyword>
<reference evidence="1 2" key="1">
    <citation type="submission" date="2020-11" db="EMBL/GenBank/DDBJ databases">
        <title>Carbohydrate-dependent, anaerobic sulfur respiration: A novel catabolism in halophilic archaea.</title>
        <authorList>
            <person name="Sorokin D.Y."/>
            <person name="Messina E."/>
            <person name="Smedile F."/>
            <person name="La Cono V."/>
            <person name="Hallsworth J.E."/>
            <person name="Yakimov M.M."/>
        </authorList>
    </citation>
    <scope>NUCLEOTIDE SEQUENCE [LARGE SCALE GENOMIC DNA]</scope>
    <source>
        <strain evidence="1 2">HSR12-2</strain>
    </source>
</reference>
<gene>
    <name evidence="1" type="ORF">HSR122_1311</name>
</gene>